<feature type="binding site" evidence="11">
    <location>
        <begin position="560"/>
        <end position="561"/>
    </location>
    <ligand>
        <name>substrate</name>
    </ligand>
</feature>
<evidence type="ECO:0000256" key="7">
    <source>
        <dbReference type="ARBA" id="ARBA00022833"/>
    </source>
</evidence>
<gene>
    <name evidence="17" type="primary">LOC106078371</name>
</gene>
<dbReference type="SUPFAM" id="SSF57903">
    <property type="entry name" value="FYVE/PHD zinc finger"/>
    <property type="match status" value="1"/>
</dbReference>
<dbReference type="GO" id="GO:0046856">
    <property type="term" value="P:phosphatidylinositol dephosphorylation"/>
    <property type="evidence" value="ECO:0007669"/>
    <property type="project" value="TreeGrafter"/>
</dbReference>
<dbReference type="PANTHER" id="PTHR10807">
    <property type="entry name" value="MYOTUBULARIN-RELATED"/>
    <property type="match status" value="1"/>
</dbReference>
<dbReference type="SUPFAM" id="SSF52799">
    <property type="entry name" value="(Phosphotyrosine protein) phosphatases II"/>
    <property type="match status" value="1"/>
</dbReference>
<dbReference type="GO" id="GO:0008270">
    <property type="term" value="F:zinc ion binding"/>
    <property type="evidence" value="ECO:0007669"/>
    <property type="project" value="UniProtKB-KW"/>
</dbReference>
<feature type="compositionally biased region" description="Polar residues" evidence="13">
    <location>
        <begin position="906"/>
        <end position="919"/>
    </location>
</feature>
<feature type="region of interest" description="Disordered" evidence="13">
    <location>
        <begin position="845"/>
        <end position="873"/>
    </location>
</feature>
<evidence type="ECO:0000313" key="17">
    <source>
        <dbReference type="RefSeq" id="XP_055863086.1"/>
    </source>
</evidence>
<dbReference type="InterPro" id="IPR017455">
    <property type="entry name" value="Znf_FYVE-rel"/>
</dbReference>
<dbReference type="InterPro" id="IPR013083">
    <property type="entry name" value="Znf_RING/FYVE/PHD"/>
</dbReference>
<evidence type="ECO:0000256" key="5">
    <source>
        <dbReference type="ARBA" id="ARBA00022771"/>
    </source>
</evidence>
<feature type="active site" description="Phosphocysteine intermediate" evidence="10">
    <location>
        <position position="621"/>
    </location>
</feature>
<dbReference type="Pfam" id="PF01363">
    <property type="entry name" value="FYVE"/>
    <property type="match status" value="1"/>
</dbReference>
<evidence type="ECO:0000256" key="1">
    <source>
        <dbReference type="ARBA" id="ARBA00004370"/>
    </source>
</evidence>
<dbReference type="GO" id="GO:0004438">
    <property type="term" value="F:phosphatidylinositol-3-phosphate phosphatase activity"/>
    <property type="evidence" value="ECO:0007669"/>
    <property type="project" value="TreeGrafter"/>
</dbReference>
<dbReference type="GO" id="GO:0052629">
    <property type="term" value="F:phosphatidylinositol-3,5-bisphosphate 3-phosphatase activity"/>
    <property type="evidence" value="ECO:0007669"/>
    <property type="project" value="UniProtKB-EC"/>
</dbReference>
<keyword evidence="7" id="KW-0862">Zinc</keyword>
<evidence type="ECO:0000256" key="10">
    <source>
        <dbReference type="PIRSR" id="PIRSR630564-1"/>
    </source>
</evidence>
<sequence length="1490" mass="165464">MDIINNLSGWIFFNWWKKSVDTQEGIQQSVPQLEGAPQYESAQQSVLLLEGAPQYESAQQSVLLLEGAPQYESAQQSVLLLEGASESSNQYSDVTLAEPGADYVNPFSERTLSASGLQSLETPAEPDSVSRSDIDQSDPAEDVRTVESVLLNSTRTVPDATEGSGLISEKPVSEKLLESRTEPEDLKTLTPMDSRDCIQVAQHQTPNYSAKGPKIPMLPGERPLTSSKTVDGYAIVTNFRFCVCERRSLINVPLMMVTELFVIEATRRLRIGCKDASTYSCTFATAEDCSQCLSVLRDWTGLPSSSEVLFAYKFYQAALQKERPAISLMPEDVHLRLCKPGDDVYKYSFDAEIKRLGFDTSQKKIWRISQANQKYEYCPTYPREHILPATFDDDKLKGSLEFRAMKRFPSVVWRDRTSGVVIIRSSQPLSSFLGFSLGYFQNQMDICLLEEIVNTCNRERDILAQEELCRTGMPMLEQDGGSHSRGGNSNRDDELFSYLSDPTDLSSLIADDYDDLRTNRKLAIVDCRSLAGVWGNSFKGGGTEDEVIYKCNIIHLDLANIHNVRDSFNKLRALCHTYVEGTFYKALSGCMWLSYVSALLRGANIVVELIHNKKRPVLVHCSDGWDRTSQIVSLSEIMLDPYYRTFDGFQVVVEREWLHFGHKFGERGGHDPNCTDTNQVSPIFLQFLDCVYQLTLQNPAEFQFSEAYLIKLLQHSQACLFGNFLHNCQKEREASGQQTASVWSLLRPDNINLVNLLYKPTSKVLTARFSEHEVVLWKTVYMAGLSPLPHTDFYLDSASGGGGGEDGVPVEGLPRSKSMDDLSKATLDSGRRNSVPSIGQCPELAAATSVSSESQSSQQEEVVNTSEENGREVSVEATHWELNNSDLLKTSNANHCHKPPPLYEDTYSSPEHQTTSVKHSDITLTALTNGDGIKEEIDSNVEDVLSDVSIKNGPLKFSEITPLETSPGQPLDSSRNVVQPVCCRYQTCVLSSQSLPNGLFHEPVVNGHKSVLSSSMSKIVHPCNHSPCRDCVHVCNLRHVSSLPEHLACHYQNEAAGNGQCMEHLNNQLNLSQHIIYDGHQHSSAEEIHFRNGLNGQFIPGFNGECLSSLNGQCVSGLNGECLTEVINGKLLKDSSNLIYCNGKSGKPESGAARCQLAADDLRSNINSESTDTLIDELELDGGNLHSPTLLRQTKIMEMSLKQTAAIVPMNKENCTDIAEINGRTNMFSRKAKAASGASRDLSVSPRDRHGHWSDAGRLRHSSGNDLVSRRWPSSTVSTSTSDLSDSFVKKCKLVNAPPFERLASVKYHHIDIDGLTKICDEKQELLVDMTLDKERRINELTMYLKQAQNQIKKLQQLHPQNLALLEDYNIVSDSDGGELCSLGSCGNPASDASWENIEESESKMVLWVPDDAVTHCADCSCLFTISNRKHHCRNCGKIFCDPCSRNKAPVPDQHLNNPQRVCRRCYFRLSQLSPGASSDGRIPAMVADG</sequence>
<dbReference type="Proteomes" id="UP001165740">
    <property type="component" value="Chromosome 12"/>
</dbReference>
<feature type="binding site" evidence="11">
    <location>
        <begin position="536"/>
        <end position="539"/>
    </location>
    <ligand>
        <name>substrate</name>
    </ligand>
</feature>
<evidence type="ECO:0000259" key="14">
    <source>
        <dbReference type="PROSITE" id="PS50178"/>
    </source>
</evidence>
<dbReference type="Gene3D" id="3.30.40.10">
    <property type="entry name" value="Zinc/RING finger domain, C3HC4 (zinc finger)"/>
    <property type="match status" value="1"/>
</dbReference>
<accession>A0A9W2YJW5</accession>
<proteinExistence type="inferred from homology"/>
<evidence type="ECO:0000313" key="16">
    <source>
        <dbReference type="Proteomes" id="UP001165740"/>
    </source>
</evidence>
<keyword evidence="4" id="KW-0479">Metal-binding</keyword>
<evidence type="ECO:0000256" key="13">
    <source>
        <dbReference type="SAM" id="MobiDB-lite"/>
    </source>
</evidence>
<dbReference type="GO" id="GO:0016020">
    <property type="term" value="C:membrane"/>
    <property type="evidence" value="ECO:0007669"/>
    <property type="project" value="UniProtKB-SubCell"/>
</dbReference>
<dbReference type="SMART" id="SM00064">
    <property type="entry name" value="FYVE"/>
    <property type="match status" value="1"/>
</dbReference>
<dbReference type="CDD" id="cd15733">
    <property type="entry name" value="FYVE_MTMR4"/>
    <property type="match status" value="1"/>
</dbReference>
<feature type="region of interest" description="Disordered" evidence="13">
    <location>
        <begin position="890"/>
        <end position="919"/>
    </location>
</feature>
<dbReference type="GO" id="GO:0010506">
    <property type="term" value="P:regulation of autophagy"/>
    <property type="evidence" value="ECO:0007669"/>
    <property type="project" value="TreeGrafter"/>
</dbReference>
<dbReference type="InterPro" id="IPR000306">
    <property type="entry name" value="Znf_FYVE"/>
</dbReference>
<evidence type="ECO:0000256" key="2">
    <source>
        <dbReference type="ARBA" id="ARBA00007471"/>
    </source>
</evidence>
<dbReference type="InterPro" id="IPR029021">
    <property type="entry name" value="Prot-tyrosine_phosphatase-like"/>
</dbReference>
<evidence type="ECO:0000256" key="6">
    <source>
        <dbReference type="ARBA" id="ARBA00022801"/>
    </source>
</evidence>
<evidence type="ECO:0000256" key="3">
    <source>
        <dbReference type="ARBA" id="ARBA00012903"/>
    </source>
</evidence>
<dbReference type="PANTHER" id="PTHR10807:SF75">
    <property type="entry name" value="PHOSPHATIDYLINOSITOL-3-PHOSPHATE PHOSPHATASE"/>
    <property type="match status" value="1"/>
</dbReference>
<dbReference type="InterPro" id="IPR010569">
    <property type="entry name" value="Myotubularin-like_Pase_dom"/>
</dbReference>
<dbReference type="CDD" id="cd14507">
    <property type="entry name" value="PTP-MTM-like"/>
    <property type="match status" value="1"/>
</dbReference>
<dbReference type="EC" id="3.1.3.95" evidence="3"/>
<dbReference type="PROSITE" id="PS50178">
    <property type="entry name" value="ZF_FYVE"/>
    <property type="match status" value="1"/>
</dbReference>
<name>A0A9W2YJW5_BIOGL</name>
<dbReference type="RefSeq" id="XP_055863086.1">
    <property type="nucleotide sequence ID" value="XM_056007111.1"/>
</dbReference>
<feature type="compositionally biased region" description="Low complexity" evidence="13">
    <location>
        <begin position="848"/>
        <end position="867"/>
    </location>
</feature>
<feature type="region of interest" description="Disordered" evidence="13">
    <location>
        <begin position="1235"/>
        <end position="1282"/>
    </location>
</feature>
<keyword evidence="8" id="KW-0472">Membrane</keyword>
<dbReference type="InterPro" id="IPR016130">
    <property type="entry name" value="Tyr_Pase_AS"/>
</dbReference>
<dbReference type="Pfam" id="PF06602">
    <property type="entry name" value="Myotub-related"/>
    <property type="match status" value="1"/>
</dbReference>
<dbReference type="GO" id="GO:0019903">
    <property type="term" value="F:protein phosphatase binding"/>
    <property type="evidence" value="ECO:0007669"/>
    <property type="project" value="TreeGrafter"/>
</dbReference>
<dbReference type="InterPro" id="IPR011011">
    <property type="entry name" value="Znf_FYVE_PHD"/>
</dbReference>
<evidence type="ECO:0000256" key="9">
    <source>
        <dbReference type="ARBA" id="ARBA00032571"/>
    </source>
</evidence>
<feature type="region of interest" description="Disordered" evidence="13">
    <location>
        <begin position="799"/>
        <end position="821"/>
    </location>
</feature>
<feature type="domain" description="Myotubularin phosphatase" evidence="15">
    <location>
        <begin position="343"/>
        <end position="781"/>
    </location>
</feature>
<dbReference type="PROSITE" id="PS00383">
    <property type="entry name" value="TYR_PHOSPHATASE_1"/>
    <property type="match status" value="1"/>
</dbReference>
<evidence type="ECO:0000259" key="15">
    <source>
        <dbReference type="PROSITE" id="PS51339"/>
    </source>
</evidence>
<dbReference type="GeneID" id="106078371"/>
<feature type="compositionally biased region" description="Basic and acidic residues" evidence="13">
    <location>
        <begin position="171"/>
        <end position="187"/>
    </location>
</feature>
<evidence type="ECO:0000256" key="12">
    <source>
        <dbReference type="PROSITE-ProRule" id="PRU00091"/>
    </source>
</evidence>
<keyword evidence="6" id="KW-0378">Hydrolase</keyword>
<dbReference type="OMA" id="CEVCATS"/>
<dbReference type="InterPro" id="IPR030564">
    <property type="entry name" value="Myotubularin"/>
</dbReference>
<feature type="compositionally biased region" description="Basic and acidic residues" evidence="13">
    <location>
        <begin position="1246"/>
        <end position="1258"/>
    </location>
</feature>
<evidence type="ECO:0000256" key="4">
    <source>
        <dbReference type="ARBA" id="ARBA00022723"/>
    </source>
</evidence>
<protein>
    <recommendedName>
        <fullName evidence="3">phosphatidylinositol-3,5-bisphosphate 3-phosphatase</fullName>
        <ecNumber evidence="3">3.1.3.95</ecNumber>
    </recommendedName>
    <alternativeName>
        <fullName evidence="9">Phosphatidylinositol-3,5-bisphosphate 3-phosphatase</fullName>
    </alternativeName>
</protein>
<evidence type="ECO:0000256" key="8">
    <source>
        <dbReference type="ARBA" id="ARBA00023136"/>
    </source>
</evidence>
<dbReference type="PROSITE" id="PS51339">
    <property type="entry name" value="PPASE_MYOTUBULARIN"/>
    <property type="match status" value="1"/>
</dbReference>
<dbReference type="GO" id="GO:0005737">
    <property type="term" value="C:cytoplasm"/>
    <property type="evidence" value="ECO:0007669"/>
    <property type="project" value="TreeGrafter"/>
</dbReference>
<keyword evidence="5 12" id="KW-0863">Zinc-finger</keyword>
<feature type="binding site" evidence="11">
    <location>
        <begin position="621"/>
        <end position="627"/>
    </location>
    <ligand>
        <name>substrate</name>
    </ligand>
</feature>
<feature type="region of interest" description="Disordered" evidence="13">
    <location>
        <begin position="114"/>
        <end position="189"/>
    </location>
</feature>
<dbReference type="InterPro" id="IPR046978">
    <property type="entry name" value="MTMR4_FYVE"/>
</dbReference>
<comment type="similarity">
    <text evidence="2">Belongs to the protein-tyrosine phosphatase family. Non-receptor class myotubularin subfamily.</text>
</comment>
<organism evidence="16 17">
    <name type="scientific">Biomphalaria glabrata</name>
    <name type="common">Bloodfluke planorb</name>
    <name type="synonym">Freshwater snail</name>
    <dbReference type="NCBI Taxonomy" id="6526"/>
    <lineage>
        <taxon>Eukaryota</taxon>
        <taxon>Metazoa</taxon>
        <taxon>Spiralia</taxon>
        <taxon>Lophotrochozoa</taxon>
        <taxon>Mollusca</taxon>
        <taxon>Gastropoda</taxon>
        <taxon>Heterobranchia</taxon>
        <taxon>Euthyneura</taxon>
        <taxon>Panpulmonata</taxon>
        <taxon>Hygrophila</taxon>
        <taxon>Lymnaeoidea</taxon>
        <taxon>Planorbidae</taxon>
        <taxon>Biomphalaria</taxon>
    </lineage>
</organism>
<feature type="domain" description="FYVE-type" evidence="14">
    <location>
        <begin position="1411"/>
        <end position="1471"/>
    </location>
</feature>
<comment type="subcellular location">
    <subcellularLocation>
        <location evidence="1">Membrane</location>
    </subcellularLocation>
</comment>
<dbReference type="OrthoDB" id="271628at2759"/>
<evidence type="ECO:0000256" key="11">
    <source>
        <dbReference type="PIRSR" id="PIRSR630564-2"/>
    </source>
</evidence>
<keyword evidence="16" id="KW-1185">Reference proteome</keyword>
<reference evidence="17" key="1">
    <citation type="submission" date="2025-08" db="UniProtKB">
        <authorList>
            <consortium name="RefSeq"/>
        </authorList>
    </citation>
    <scope>IDENTIFICATION</scope>
</reference>